<feature type="compositionally biased region" description="Polar residues" evidence="1">
    <location>
        <begin position="36"/>
        <end position="46"/>
    </location>
</feature>
<dbReference type="EMBL" id="KZ305054">
    <property type="protein sequence ID" value="PIA34974.1"/>
    <property type="molecule type" value="Genomic_DNA"/>
</dbReference>
<sequence length="147" mass="15498">MGACTSRPKDLDHPQAQLPGEKPSDDLHEPLVTKAQGETTAVAQENSNDDAKDGGESQKVEEPLVDLSDPTSPKEATKTDGGVSDESNNPVADLVAVVDADSNKSDGDEKKEDIDNVVVAASEPKEEVDEKQAAVEKSAESTEEAEK</sequence>
<dbReference type="InParanoid" id="A0A2G5CUL8"/>
<proteinExistence type="predicted"/>
<feature type="region of interest" description="Disordered" evidence="1">
    <location>
        <begin position="120"/>
        <end position="147"/>
    </location>
</feature>
<dbReference type="OrthoDB" id="1933276at2759"/>
<organism evidence="2 3">
    <name type="scientific">Aquilegia coerulea</name>
    <name type="common">Rocky mountain columbine</name>
    <dbReference type="NCBI Taxonomy" id="218851"/>
    <lineage>
        <taxon>Eukaryota</taxon>
        <taxon>Viridiplantae</taxon>
        <taxon>Streptophyta</taxon>
        <taxon>Embryophyta</taxon>
        <taxon>Tracheophyta</taxon>
        <taxon>Spermatophyta</taxon>
        <taxon>Magnoliopsida</taxon>
        <taxon>Ranunculales</taxon>
        <taxon>Ranunculaceae</taxon>
        <taxon>Thalictroideae</taxon>
        <taxon>Aquilegia</taxon>
    </lineage>
</organism>
<evidence type="ECO:0000313" key="3">
    <source>
        <dbReference type="Proteomes" id="UP000230069"/>
    </source>
</evidence>
<keyword evidence="3" id="KW-1185">Reference proteome</keyword>
<feature type="compositionally biased region" description="Basic and acidic residues" evidence="1">
    <location>
        <begin position="49"/>
        <end position="62"/>
    </location>
</feature>
<evidence type="ECO:0000256" key="1">
    <source>
        <dbReference type="SAM" id="MobiDB-lite"/>
    </source>
</evidence>
<feature type="compositionally biased region" description="Basic and acidic residues" evidence="1">
    <location>
        <begin position="22"/>
        <end position="31"/>
    </location>
</feature>
<accession>A0A2G5CUL8</accession>
<reference evidence="2 3" key="1">
    <citation type="submission" date="2017-09" db="EMBL/GenBank/DDBJ databases">
        <title>WGS assembly of Aquilegia coerulea Goldsmith.</title>
        <authorList>
            <person name="Hodges S."/>
            <person name="Kramer E."/>
            <person name="Nordborg M."/>
            <person name="Tomkins J."/>
            <person name="Borevitz J."/>
            <person name="Derieg N."/>
            <person name="Yan J."/>
            <person name="Mihaltcheva S."/>
            <person name="Hayes R.D."/>
            <person name="Rokhsar D."/>
        </authorList>
    </citation>
    <scope>NUCLEOTIDE SEQUENCE [LARGE SCALE GENOMIC DNA]</scope>
    <source>
        <strain evidence="3">cv. Goldsmith</strain>
    </source>
</reference>
<feature type="compositionally biased region" description="Basic and acidic residues" evidence="1">
    <location>
        <begin position="123"/>
        <end position="140"/>
    </location>
</feature>
<dbReference type="AlphaFoldDB" id="A0A2G5CUL8"/>
<feature type="region of interest" description="Disordered" evidence="1">
    <location>
        <begin position="1"/>
        <end position="90"/>
    </location>
</feature>
<dbReference type="Proteomes" id="UP000230069">
    <property type="component" value="Unassembled WGS sequence"/>
</dbReference>
<name>A0A2G5CUL8_AQUCA</name>
<evidence type="ECO:0000313" key="2">
    <source>
        <dbReference type="EMBL" id="PIA34974.1"/>
    </source>
</evidence>
<gene>
    <name evidence="2" type="ORF">AQUCO_03700316v1</name>
</gene>
<protein>
    <submittedName>
        <fullName evidence="2">Uncharacterized protein</fullName>
    </submittedName>
</protein>